<organism evidence="2 3">
    <name type="scientific">Pedobacter nyackensis</name>
    <dbReference type="NCBI Taxonomy" id="475255"/>
    <lineage>
        <taxon>Bacteria</taxon>
        <taxon>Pseudomonadati</taxon>
        <taxon>Bacteroidota</taxon>
        <taxon>Sphingobacteriia</taxon>
        <taxon>Sphingobacteriales</taxon>
        <taxon>Sphingobacteriaceae</taxon>
        <taxon>Pedobacter</taxon>
    </lineage>
</organism>
<dbReference type="AlphaFoldDB" id="A0A1W2AB01"/>
<name>A0A1W2AB01_9SPHI</name>
<evidence type="ECO:0000256" key="1">
    <source>
        <dbReference type="SAM" id="Phobius"/>
    </source>
</evidence>
<gene>
    <name evidence="2" type="ORF">SAMN04488101_101412</name>
</gene>
<sequence>MKNKKLHAFFTQASSGRKPVVIALLTGLAVVTVLGVLLTSERGQKLRGRVRDLAGRVEKDMAEETEQIQNNHQGYITHKRPKSDIRSLIHPGYTEEAHTEQGLSF</sequence>
<dbReference type="OrthoDB" id="798344at2"/>
<keyword evidence="1" id="KW-0472">Membrane</keyword>
<feature type="transmembrane region" description="Helical" evidence="1">
    <location>
        <begin position="20"/>
        <end position="39"/>
    </location>
</feature>
<proteinExistence type="predicted"/>
<dbReference type="EMBL" id="FWYB01000001">
    <property type="protein sequence ID" value="SMC57899.1"/>
    <property type="molecule type" value="Genomic_DNA"/>
</dbReference>
<dbReference type="Proteomes" id="UP000192678">
    <property type="component" value="Unassembled WGS sequence"/>
</dbReference>
<keyword evidence="1" id="KW-0812">Transmembrane</keyword>
<dbReference type="RefSeq" id="WP_084286985.1">
    <property type="nucleotide sequence ID" value="NZ_FWYB01000001.1"/>
</dbReference>
<keyword evidence="3" id="KW-1185">Reference proteome</keyword>
<accession>A0A1W2AB01</accession>
<evidence type="ECO:0008006" key="4">
    <source>
        <dbReference type="Google" id="ProtNLM"/>
    </source>
</evidence>
<evidence type="ECO:0000313" key="2">
    <source>
        <dbReference type="EMBL" id="SMC57899.1"/>
    </source>
</evidence>
<reference evidence="2 3" key="1">
    <citation type="submission" date="2017-04" db="EMBL/GenBank/DDBJ databases">
        <authorList>
            <person name="Afonso C.L."/>
            <person name="Miller P.J."/>
            <person name="Scott M.A."/>
            <person name="Spackman E."/>
            <person name="Goraichik I."/>
            <person name="Dimitrov K.M."/>
            <person name="Suarez D.L."/>
            <person name="Swayne D.E."/>
        </authorList>
    </citation>
    <scope>NUCLEOTIDE SEQUENCE [LARGE SCALE GENOMIC DNA]</scope>
    <source>
        <strain evidence="2 3">DSM 19625</strain>
    </source>
</reference>
<evidence type="ECO:0000313" key="3">
    <source>
        <dbReference type="Proteomes" id="UP000192678"/>
    </source>
</evidence>
<protein>
    <recommendedName>
        <fullName evidence="4">YtxH-like protein</fullName>
    </recommendedName>
</protein>
<keyword evidence="1" id="KW-1133">Transmembrane helix</keyword>